<reference evidence="12" key="1">
    <citation type="submission" date="2019-08" db="EMBL/GenBank/DDBJ databases">
        <title>The improved chromosome-level genome for the pearl oyster Pinctada fucata martensii using PacBio sequencing and Hi-C.</title>
        <authorList>
            <person name="Zheng Z."/>
        </authorList>
    </citation>
    <scope>NUCLEOTIDE SEQUENCE</scope>
    <source>
        <strain evidence="12">ZZ-2019</strain>
        <tissue evidence="12">Adductor muscle</tissue>
    </source>
</reference>
<accession>A0AA88XHU7</accession>
<dbReference type="CDD" id="cd06562">
    <property type="entry name" value="GH20_HexA_HexB-like"/>
    <property type="match status" value="1"/>
</dbReference>
<keyword evidence="9" id="KW-1133">Transmembrane helix</keyword>
<evidence type="ECO:0000256" key="5">
    <source>
        <dbReference type="ARBA" id="ARBA00022801"/>
    </source>
</evidence>
<dbReference type="GO" id="GO:0030203">
    <property type="term" value="P:glycosaminoglycan metabolic process"/>
    <property type="evidence" value="ECO:0007669"/>
    <property type="project" value="TreeGrafter"/>
</dbReference>
<dbReference type="GO" id="GO:0016020">
    <property type="term" value="C:membrane"/>
    <property type="evidence" value="ECO:0007669"/>
    <property type="project" value="TreeGrafter"/>
</dbReference>
<dbReference type="Gene3D" id="3.20.20.80">
    <property type="entry name" value="Glycosidases"/>
    <property type="match status" value="1"/>
</dbReference>
<dbReference type="FunFam" id="3.20.20.80:FF:000063">
    <property type="entry name" value="Beta-hexosaminidase"/>
    <property type="match status" value="1"/>
</dbReference>
<dbReference type="EC" id="3.2.1.52" evidence="3"/>
<comment type="catalytic activity">
    <reaction evidence="1">
        <text>Hydrolysis of terminal non-reducing N-acetyl-D-hexosamine residues in N-acetyl-beta-D-hexosaminides.</text>
        <dbReference type="EC" id="3.2.1.52"/>
    </reaction>
</comment>
<dbReference type="Pfam" id="PF00728">
    <property type="entry name" value="Glyco_hydro_20"/>
    <property type="match status" value="1"/>
</dbReference>
<dbReference type="PRINTS" id="PR00738">
    <property type="entry name" value="GLHYDRLASE20"/>
</dbReference>
<protein>
    <recommendedName>
        <fullName evidence="3">beta-N-acetylhexosaminidase</fullName>
        <ecNumber evidence="3">3.2.1.52</ecNumber>
    </recommendedName>
</protein>
<evidence type="ECO:0000256" key="9">
    <source>
        <dbReference type="SAM" id="Phobius"/>
    </source>
</evidence>
<dbReference type="SUPFAM" id="SSF51445">
    <property type="entry name" value="(Trans)glycosidases"/>
    <property type="match status" value="1"/>
</dbReference>
<name>A0AA88XHU7_PINIB</name>
<dbReference type="PANTHER" id="PTHR22600:SF21">
    <property type="entry name" value="BETA-HEXOSAMINIDASE A"/>
    <property type="match status" value="1"/>
</dbReference>
<dbReference type="InterPro" id="IPR025705">
    <property type="entry name" value="Beta_hexosaminidase_sua/sub"/>
</dbReference>
<keyword evidence="9" id="KW-0812">Transmembrane</keyword>
<dbReference type="Gene3D" id="3.30.379.10">
    <property type="entry name" value="Chitobiase/beta-hexosaminidase domain 2-like"/>
    <property type="match status" value="1"/>
</dbReference>
<dbReference type="SUPFAM" id="SSF55545">
    <property type="entry name" value="beta-N-acetylhexosaminidase-like domain"/>
    <property type="match status" value="1"/>
</dbReference>
<feature type="transmembrane region" description="Helical" evidence="9">
    <location>
        <begin position="578"/>
        <end position="598"/>
    </location>
</feature>
<comment type="similarity">
    <text evidence="2">Belongs to the glycosyl hydrolase 20 family.</text>
</comment>
<evidence type="ECO:0000313" key="13">
    <source>
        <dbReference type="Proteomes" id="UP001186944"/>
    </source>
</evidence>
<gene>
    <name evidence="12" type="ORF">FSP39_010784</name>
</gene>
<evidence type="ECO:0000256" key="2">
    <source>
        <dbReference type="ARBA" id="ARBA00006285"/>
    </source>
</evidence>
<evidence type="ECO:0000256" key="6">
    <source>
        <dbReference type="ARBA" id="ARBA00023180"/>
    </source>
</evidence>
<dbReference type="EMBL" id="VSWD01000012">
    <property type="protein sequence ID" value="KAK3085925.1"/>
    <property type="molecule type" value="Genomic_DNA"/>
</dbReference>
<evidence type="ECO:0000313" key="12">
    <source>
        <dbReference type="EMBL" id="KAK3085925.1"/>
    </source>
</evidence>
<dbReference type="GO" id="GO:0006689">
    <property type="term" value="P:ganglioside catabolic process"/>
    <property type="evidence" value="ECO:0007669"/>
    <property type="project" value="TreeGrafter"/>
</dbReference>
<evidence type="ECO:0000256" key="1">
    <source>
        <dbReference type="ARBA" id="ARBA00001231"/>
    </source>
</evidence>
<keyword evidence="9" id="KW-0472">Membrane</keyword>
<evidence type="ECO:0000259" key="10">
    <source>
        <dbReference type="Pfam" id="PF00728"/>
    </source>
</evidence>
<dbReference type="InterPro" id="IPR029018">
    <property type="entry name" value="Hex-like_dom2"/>
</dbReference>
<evidence type="ECO:0000256" key="4">
    <source>
        <dbReference type="ARBA" id="ARBA00022729"/>
    </source>
</evidence>
<feature type="transmembrane region" description="Helical" evidence="9">
    <location>
        <begin position="539"/>
        <end position="558"/>
    </location>
</feature>
<comment type="caution">
    <text evidence="12">The sequence shown here is derived from an EMBL/GenBank/DDBJ whole genome shotgun (WGS) entry which is preliminary data.</text>
</comment>
<dbReference type="GO" id="GO:0005764">
    <property type="term" value="C:lysosome"/>
    <property type="evidence" value="ECO:0007669"/>
    <property type="project" value="TreeGrafter"/>
</dbReference>
<dbReference type="Pfam" id="PF14845">
    <property type="entry name" value="Glycohydro_20b2"/>
    <property type="match status" value="1"/>
</dbReference>
<keyword evidence="7" id="KW-0326">Glycosidase</keyword>
<proteinExistence type="inferred from homology"/>
<dbReference type="InterPro" id="IPR017853">
    <property type="entry name" value="GH"/>
</dbReference>
<dbReference type="Proteomes" id="UP001186944">
    <property type="component" value="Unassembled WGS sequence"/>
</dbReference>
<feature type="domain" description="Glycoside hydrolase family 20 catalytic" evidence="10">
    <location>
        <begin position="114"/>
        <end position="452"/>
    </location>
</feature>
<dbReference type="GO" id="GO:0005975">
    <property type="term" value="P:carbohydrate metabolic process"/>
    <property type="evidence" value="ECO:0007669"/>
    <property type="project" value="InterPro"/>
</dbReference>
<evidence type="ECO:0000259" key="11">
    <source>
        <dbReference type="Pfam" id="PF14845"/>
    </source>
</evidence>
<dbReference type="AlphaFoldDB" id="A0AA88XHU7"/>
<evidence type="ECO:0000256" key="7">
    <source>
        <dbReference type="ARBA" id="ARBA00023295"/>
    </source>
</evidence>
<feature type="domain" description="Beta-hexosaminidase eukaryotic type N-terminal" evidence="11">
    <location>
        <begin position="28"/>
        <end position="92"/>
    </location>
</feature>
<dbReference type="InterPro" id="IPR029019">
    <property type="entry name" value="HEX_eukaryotic_N"/>
</dbReference>
<keyword evidence="6" id="KW-0325">Glycoprotein</keyword>
<dbReference type="PANTHER" id="PTHR22600">
    <property type="entry name" value="BETA-HEXOSAMINIDASE"/>
    <property type="match status" value="1"/>
</dbReference>
<organism evidence="12 13">
    <name type="scientific">Pinctada imbricata</name>
    <name type="common">Atlantic pearl-oyster</name>
    <name type="synonym">Pinctada martensii</name>
    <dbReference type="NCBI Taxonomy" id="66713"/>
    <lineage>
        <taxon>Eukaryota</taxon>
        <taxon>Metazoa</taxon>
        <taxon>Spiralia</taxon>
        <taxon>Lophotrochozoa</taxon>
        <taxon>Mollusca</taxon>
        <taxon>Bivalvia</taxon>
        <taxon>Autobranchia</taxon>
        <taxon>Pteriomorphia</taxon>
        <taxon>Pterioida</taxon>
        <taxon>Pterioidea</taxon>
        <taxon>Pteriidae</taxon>
        <taxon>Pinctada</taxon>
    </lineage>
</organism>
<dbReference type="GO" id="GO:0004563">
    <property type="term" value="F:beta-N-acetylhexosaminidase activity"/>
    <property type="evidence" value="ECO:0007669"/>
    <property type="project" value="UniProtKB-EC"/>
</dbReference>
<keyword evidence="5" id="KW-0378">Hydrolase</keyword>
<dbReference type="InterPro" id="IPR015883">
    <property type="entry name" value="Glyco_hydro_20_cat"/>
</dbReference>
<keyword evidence="4" id="KW-0732">Signal</keyword>
<feature type="active site" description="Proton donor" evidence="8">
    <location>
        <position position="270"/>
    </location>
</feature>
<keyword evidence="13" id="KW-1185">Reference proteome</keyword>
<evidence type="ECO:0000256" key="3">
    <source>
        <dbReference type="ARBA" id="ARBA00012663"/>
    </source>
</evidence>
<sequence length="620" mass="71834">MIIEDTITEMYNNLQHAQGTFLDDFKLKYEDDTYQKAQPINVVNIKIRRPCSKFPSEGMDESYDVFVKKTGSYIWANEVWGALRGLETFSQLVFRGPDDVLYIKDSVINDYPRFPHRGLLIDSSRHFIFKEVIYDVLEGMAQNKMNVLHWHIVDDQSFPYQSKIYPDLSEKGAYHPSFVYSHEDIADIIEYARMRGVRIMPEFDTPGHTYSWGLSHPEIMTQCYQGAHPVNGYVGPLDPSKNHTYSFLKNLFREILHVFQDQYIHLGGDEVPMTCWSSNPDVLKLLNTLNGKPDAPINLQNNDPYMYSYDIRKVLEFYEKRLTRDLKDLGKARKNDVRFVMWQEIMNNNVQLPNDTIIQIWQGDMGDVQRAIDMGYNTLYSTCWYLDLIEYGTKWPKYYNCDPADNTMGYQIDEKKVLGGEACLWAEYIDNENLMTTLWPRASAVAERLWSSKDVRDLDSAGKRLSEHRCRMLGRGLSVAHISGPDYCLRRGHRRDGERSTNCTGGRCHHVQNVIEKFNFKVQQRGHSLADCNQLIPQGTPSVVSAVVVFLVLIAVFISLRVSGSRIVQIKICRNKTIFIAFVTLIAIYFMCYTSLWMQVQEFRGSFEKRIKSYGSEKIS</sequence>
<evidence type="ECO:0000256" key="8">
    <source>
        <dbReference type="PIRSR" id="PIRSR625705-1"/>
    </source>
</evidence>